<comment type="caution">
    <text evidence="1">The sequence shown here is derived from an EMBL/GenBank/DDBJ whole genome shotgun (WGS) entry which is preliminary data.</text>
</comment>
<organism evidence="1 2">
    <name type="scientific">Yinghuangia aomiensis</name>
    <dbReference type="NCBI Taxonomy" id="676205"/>
    <lineage>
        <taxon>Bacteria</taxon>
        <taxon>Bacillati</taxon>
        <taxon>Actinomycetota</taxon>
        <taxon>Actinomycetes</taxon>
        <taxon>Kitasatosporales</taxon>
        <taxon>Streptomycetaceae</taxon>
        <taxon>Yinghuangia</taxon>
    </lineage>
</organism>
<dbReference type="Proteomes" id="UP001500466">
    <property type="component" value="Unassembled WGS sequence"/>
</dbReference>
<accession>A0ABP9IG01</accession>
<reference evidence="2" key="1">
    <citation type="journal article" date="2019" name="Int. J. Syst. Evol. Microbiol.">
        <title>The Global Catalogue of Microorganisms (GCM) 10K type strain sequencing project: providing services to taxonomists for standard genome sequencing and annotation.</title>
        <authorList>
            <consortium name="The Broad Institute Genomics Platform"/>
            <consortium name="The Broad Institute Genome Sequencing Center for Infectious Disease"/>
            <person name="Wu L."/>
            <person name="Ma J."/>
        </authorList>
    </citation>
    <scope>NUCLEOTIDE SEQUENCE [LARGE SCALE GENOMIC DNA]</scope>
    <source>
        <strain evidence="2">JCM 17986</strain>
    </source>
</reference>
<keyword evidence="2" id="KW-1185">Reference proteome</keyword>
<protein>
    <submittedName>
        <fullName evidence="1">Uncharacterized protein</fullName>
    </submittedName>
</protein>
<proteinExistence type="predicted"/>
<evidence type="ECO:0000313" key="2">
    <source>
        <dbReference type="Proteomes" id="UP001500466"/>
    </source>
</evidence>
<evidence type="ECO:0000313" key="1">
    <source>
        <dbReference type="EMBL" id="GAA4996270.1"/>
    </source>
</evidence>
<sequence>MAGGDLDVMVVLDAGYDIPIEDTFRLFKQILGWTAPKLRDPDAADRWTWIVIAAHAQLFLARPLAEAGSAC</sequence>
<gene>
    <name evidence="1" type="ORF">GCM10023205_81830</name>
</gene>
<dbReference type="EMBL" id="BAABHS010000060">
    <property type="protein sequence ID" value="GAA4996270.1"/>
    <property type="molecule type" value="Genomic_DNA"/>
</dbReference>
<name>A0ABP9IG01_9ACTN</name>